<evidence type="ECO:0000256" key="3">
    <source>
        <dbReference type="ARBA" id="ARBA00008281"/>
    </source>
</evidence>
<feature type="chain" id="PRO_5021881519" description="Flagellar protein FliL" evidence="11">
    <location>
        <begin position="22"/>
        <end position="137"/>
    </location>
</feature>
<keyword evidence="4" id="KW-1003">Cell membrane</keyword>
<evidence type="ECO:0000256" key="2">
    <source>
        <dbReference type="ARBA" id="ARBA00004162"/>
    </source>
</evidence>
<keyword evidence="6" id="KW-0812">Transmembrane</keyword>
<evidence type="ECO:0000256" key="9">
    <source>
        <dbReference type="ARBA" id="ARBA00023136"/>
    </source>
</evidence>
<keyword evidence="12" id="KW-0966">Cell projection</keyword>
<keyword evidence="12" id="KW-0282">Flagellum</keyword>
<dbReference type="PANTHER" id="PTHR35091:SF2">
    <property type="entry name" value="FLAGELLAR PROTEIN FLIL"/>
    <property type="match status" value="1"/>
</dbReference>
<keyword evidence="10" id="KW-0997">Cell inner membrane</keyword>
<evidence type="ECO:0000256" key="4">
    <source>
        <dbReference type="ARBA" id="ARBA00022475"/>
    </source>
</evidence>
<sequence>MRLPSLRVILLFLILPLSLSAEEGKVEEAEVQPEVAVYHELSPSFVVNLQGKARYMRCDIQLMTRDEDQLANIALHAPALRHELLLLLSDQKGQDIKDSKGKEKLRKVALQAVQNVMKQMTNDESVVDLFFTSYFVE</sequence>
<dbReference type="GO" id="GO:0006935">
    <property type="term" value="P:chemotaxis"/>
    <property type="evidence" value="ECO:0007669"/>
    <property type="project" value="UniProtKB-KW"/>
</dbReference>
<comment type="subcellular location">
    <subcellularLocation>
        <location evidence="10">Cell inner membrane</location>
    </subcellularLocation>
    <subcellularLocation>
        <location evidence="2">Cell membrane</location>
        <topology evidence="2">Single-pass membrane protein</topology>
    </subcellularLocation>
</comment>
<keyword evidence="13" id="KW-1185">Reference proteome</keyword>
<comment type="function">
    <text evidence="1 10">Controls the rotational direction of flagella during chemotaxis.</text>
</comment>
<keyword evidence="12" id="KW-0969">Cilium</keyword>
<dbReference type="RefSeq" id="WP_144360223.1">
    <property type="nucleotide sequence ID" value="NZ_VMNH01000024.1"/>
</dbReference>
<dbReference type="GO" id="GO:0071978">
    <property type="term" value="P:bacterial-type flagellum-dependent swarming motility"/>
    <property type="evidence" value="ECO:0007669"/>
    <property type="project" value="TreeGrafter"/>
</dbReference>
<dbReference type="GO" id="GO:0009425">
    <property type="term" value="C:bacterial-type flagellum basal body"/>
    <property type="evidence" value="ECO:0007669"/>
    <property type="project" value="InterPro"/>
</dbReference>
<evidence type="ECO:0000256" key="8">
    <source>
        <dbReference type="ARBA" id="ARBA00022989"/>
    </source>
</evidence>
<dbReference type="EMBL" id="VMNH01000024">
    <property type="protein sequence ID" value="TVO70509.1"/>
    <property type="molecule type" value="Genomic_DNA"/>
</dbReference>
<evidence type="ECO:0000256" key="5">
    <source>
        <dbReference type="ARBA" id="ARBA00022500"/>
    </source>
</evidence>
<dbReference type="GO" id="GO:0005886">
    <property type="term" value="C:plasma membrane"/>
    <property type="evidence" value="ECO:0007669"/>
    <property type="project" value="UniProtKB-SubCell"/>
</dbReference>
<dbReference type="AlphaFoldDB" id="A0A558DQ07"/>
<accession>A0A558DQ07</accession>
<comment type="caution">
    <text evidence="12">The sequence shown here is derived from an EMBL/GenBank/DDBJ whole genome shotgun (WGS) entry which is preliminary data.</text>
</comment>
<keyword evidence="9 10" id="KW-0472">Membrane</keyword>
<proteinExistence type="inferred from homology"/>
<protein>
    <recommendedName>
        <fullName evidence="10">Flagellar protein FliL</fullName>
    </recommendedName>
</protein>
<keyword evidence="5 10" id="KW-0145">Chemotaxis</keyword>
<dbReference type="Pfam" id="PF03748">
    <property type="entry name" value="FliL"/>
    <property type="match status" value="1"/>
</dbReference>
<evidence type="ECO:0000256" key="7">
    <source>
        <dbReference type="ARBA" id="ARBA00022779"/>
    </source>
</evidence>
<evidence type="ECO:0000256" key="6">
    <source>
        <dbReference type="ARBA" id="ARBA00022692"/>
    </source>
</evidence>
<dbReference type="Proteomes" id="UP000316649">
    <property type="component" value="Unassembled WGS sequence"/>
</dbReference>
<keyword evidence="11" id="KW-0732">Signal</keyword>
<keyword evidence="8" id="KW-1133">Transmembrane helix</keyword>
<evidence type="ECO:0000313" key="12">
    <source>
        <dbReference type="EMBL" id="TVO70509.1"/>
    </source>
</evidence>
<evidence type="ECO:0000256" key="10">
    <source>
        <dbReference type="RuleBase" id="RU364125"/>
    </source>
</evidence>
<gene>
    <name evidence="12" type="ORF">FHP88_16615</name>
</gene>
<evidence type="ECO:0000313" key="13">
    <source>
        <dbReference type="Proteomes" id="UP000316649"/>
    </source>
</evidence>
<reference evidence="12 13" key="1">
    <citation type="submission" date="2019-07" db="EMBL/GenBank/DDBJ databases">
        <title>The pathways for chlorine oxyanion respiration interact through the shared metabolite chlorate.</title>
        <authorList>
            <person name="Barnum T.P."/>
            <person name="Cheng Y."/>
            <person name="Hill K.A."/>
            <person name="Lucas L.N."/>
            <person name="Carlson H.K."/>
            <person name="Coates J.D."/>
        </authorList>
    </citation>
    <scope>NUCLEOTIDE SEQUENCE [LARGE SCALE GENOMIC DNA]</scope>
    <source>
        <strain evidence="12 13">BK-1</strain>
    </source>
</reference>
<dbReference type="OrthoDB" id="7063251at2"/>
<dbReference type="InterPro" id="IPR005503">
    <property type="entry name" value="FliL"/>
</dbReference>
<comment type="similarity">
    <text evidence="3 10">Belongs to the FliL family.</text>
</comment>
<evidence type="ECO:0000256" key="11">
    <source>
        <dbReference type="SAM" id="SignalP"/>
    </source>
</evidence>
<keyword evidence="7 10" id="KW-0283">Flagellar rotation</keyword>
<dbReference type="PANTHER" id="PTHR35091">
    <property type="entry name" value="FLAGELLAR PROTEIN FLIL"/>
    <property type="match status" value="1"/>
</dbReference>
<feature type="signal peptide" evidence="11">
    <location>
        <begin position="1"/>
        <end position="21"/>
    </location>
</feature>
<name>A0A558DQ07_9GAMM</name>
<evidence type="ECO:0000256" key="1">
    <source>
        <dbReference type="ARBA" id="ARBA00002254"/>
    </source>
</evidence>
<organism evidence="12 13">
    <name type="scientific">Sedimenticola selenatireducens</name>
    <dbReference type="NCBI Taxonomy" id="191960"/>
    <lineage>
        <taxon>Bacteria</taxon>
        <taxon>Pseudomonadati</taxon>
        <taxon>Pseudomonadota</taxon>
        <taxon>Gammaproteobacteria</taxon>
        <taxon>Chromatiales</taxon>
        <taxon>Sedimenticolaceae</taxon>
        <taxon>Sedimenticola</taxon>
    </lineage>
</organism>